<feature type="domain" description="EF-hand" evidence="2">
    <location>
        <begin position="55"/>
        <end position="90"/>
    </location>
</feature>
<proteinExistence type="predicted"/>
<keyword evidence="4" id="KW-1185">Reference proteome</keyword>
<evidence type="ECO:0000313" key="3">
    <source>
        <dbReference type="EMBL" id="QJE95582.1"/>
    </source>
</evidence>
<protein>
    <recommendedName>
        <fullName evidence="2">EF-hand domain-containing protein</fullName>
    </recommendedName>
</protein>
<name>A0A858RFQ3_9BACT</name>
<dbReference type="KEGG" id="luo:HHL09_07205"/>
<dbReference type="Proteomes" id="UP000501812">
    <property type="component" value="Chromosome"/>
</dbReference>
<feature type="signal peptide" evidence="1">
    <location>
        <begin position="1"/>
        <end position="21"/>
    </location>
</feature>
<dbReference type="SUPFAM" id="SSF47473">
    <property type="entry name" value="EF-hand"/>
    <property type="match status" value="1"/>
</dbReference>
<accession>A0A858RFQ3</accession>
<gene>
    <name evidence="3" type="ORF">HHL09_07205</name>
</gene>
<organism evidence="3 4">
    <name type="scientific">Luteolibacter luteus</name>
    <dbReference type="NCBI Taxonomy" id="2728835"/>
    <lineage>
        <taxon>Bacteria</taxon>
        <taxon>Pseudomonadati</taxon>
        <taxon>Verrucomicrobiota</taxon>
        <taxon>Verrucomicrobiia</taxon>
        <taxon>Verrucomicrobiales</taxon>
        <taxon>Verrucomicrobiaceae</taxon>
        <taxon>Luteolibacter</taxon>
    </lineage>
</organism>
<dbReference type="Pfam" id="PF13202">
    <property type="entry name" value="EF-hand_5"/>
    <property type="match status" value="1"/>
</dbReference>
<sequence>MTKLLLLGLVALPLAATSAHAQGTRKLDKRFLKADIDNNNALSPLEFQATQGKRVSAAYSRFRFNRADTDENGAISLNEFRASKAGTTNGKASRLDIFLTADLNDDDELSPDEYIDTLPPRVAYPKAIRSFDKRDKDDNGGLSPREFGIRRFPL</sequence>
<dbReference type="EMBL" id="CP051774">
    <property type="protein sequence ID" value="QJE95582.1"/>
    <property type="molecule type" value="Genomic_DNA"/>
</dbReference>
<dbReference type="RefSeq" id="WP_169453896.1">
    <property type="nucleotide sequence ID" value="NZ_CP051774.1"/>
</dbReference>
<dbReference type="Gene3D" id="1.10.238.10">
    <property type="entry name" value="EF-hand"/>
    <property type="match status" value="1"/>
</dbReference>
<dbReference type="InterPro" id="IPR002048">
    <property type="entry name" value="EF_hand_dom"/>
</dbReference>
<dbReference type="GO" id="GO:0005509">
    <property type="term" value="F:calcium ion binding"/>
    <property type="evidence" value="ECO:0007669"/>
    <property type="project" value="InterPro"/>
</dbReference>
<evidence type="ECO:0000313" key="4">
    <source>
        <dbReference type="Proteomes" id="UP000501812"/>
    </source>
</evidence>
<dbReference type="AlphaFoldDB" id="A0A858RFQ3"/>
<dbReference type="InterPro" id="IPR018247">
    <property type="entry name" value="EF_Hand_1_Ca_BS"/>
</dbReference>
<evidence type="ECO:0000256" key="1">
    <source>
        <dbReference type="SAM" id="SignalP"/>
    </source>
</evidence>
<dbReference type="PROSITE" id="PS50222">
    <property type="entry name" value="EF_HAND_2"/>
    <property type="match status" value="1"/>
</dbReference>
<feature type="chain" id="PRO_5032712443" description="EF-hand domain-containing protein" evidence="1">
    <location>
        <begin position="22"/>
        <end position="154"/>
    </location>
</feature>
<reference evidence="3 4" key="1">
    <citation type="submission" date="2020-04" db="EMBL/GenBank/DDBJ databases">
        <title>Luteolibacter sp. G-1-1-1 isolated from soil.</title>
        <authorList>
            <person name="Dahal R.H."/>
        </authorList>
    </citation>
    <scope>NUCLEOTIDE SEQUENCE [LARGE SCALE GENOMIC DNA]</scope>
    <source>
        <strain evidence="3 4">G-1-1-1</strain>
    </source>
</reference>
<evidence type="ECO:0000259" key="2">
    <source>
        <dbReference type="PROSITE" id="PS50222"/>
    </source>
</evidence>
<keyword evidence="1" id="KW-0732">Signal</keyword>
<dbReference type="PROSITE" id="PS00018">
    <property type="entry name" value="EF_HAND_1"/>
    <property type="match status" value="1"/>
</dbReference>
<dbReference type="InterPro" id="IPR011992">
    <property type="entry name" value="EF-hand-dom_pair"/>
</dbReference>